<evidence type="ECO:0000313" key="4">
    <source>
        <dbReference type="Proteomes" id="UP001319861"/>
    </source>
</evidence>
<gene>
    <name evidence="3" type="ORF">SCMU_23440</name>
</gene>
<dbReference type="InterPro" id="IPR056003">
    <property type="entry name" value="CT398_CC_hairpin"/>
</dbReference>
<sequence>MPKAPAAEQLKLLGLQALDAKLRALDVRRRALENDPRLAPAAAELRAAGLAARSADDAVAAADAELVASEDKVAEVSARIAKDEQRLYAGGLSKDLEALQKDIAGLTARKGDLEDAELEILERLDGLRETQSSASAALAAAQSASDVLRAELDAQISEVAGERASVAAERAQYAAGVDEALVEVYEKTLAKRGVGAARLFHGTSEGSGMALSPGDLAAIRAAAEDEVVFCPDSGCILVRSAEWS</sequence>
<keyword evidence="4" id="KW-1185">Reference proteome</keyword>
<protein>
    <recommendedName>
        <fullName evidence="5">DNA-binding protein</fullName>
    </recommendedName>
</protein>
<dbReference type="EMBL" id="AP024525">
    <property type="protein sequence ID" value="BCT76502.1"/>
    <property type="molecule type" value="Genomic_DNA"/>
</dbReference>
<evidence type="ECO:0000259" key="1">
    <source>
        <dbReference type="Pfam" id="PF02591"/>
    </source>
</evidence>
<evidence type="ECO:0008006" key="5">
    <source>
        <dbReference type="Google" id="ProtNLM"/>
    </source>
</evidence>
<feature type="domain" description="CT398-like coiled coil hairpin" evidence="2">
    <location>
        <begin position="15"/>
        <end position="193"/>
    </location>
</feature>
<feature type="domain" description="C4-type zinc ribbon" evidence="1">
    <location>
        <begin position="204"/>
        <end position="237"/>
    </location>
</feature>
<evidence type="ECO:0000313" key="3">
    <source>
        <dbReference type="EMBL" id="BCT76502.1"/>
    </source>
</evidence>
<evidence type="ECO:0000259" key="2">
    <source>
        <dbReference type="Pfam" id="PF24481"/>
    </source>
</evidence>
<accession>A0ABM7PW46</accession>
<dbReference type="InterPro" id="IPR003743">
    <property type="entry name" value="Zf-RING_7"/>
</dbReference>
<dbReference type="Gene3D" id="1.10.287.1490">
    <property type="match status" value="1"/>
</dbReference>
<dbReference type="Pfam" id="PF24481">
    <property type="entry name" value="CT398_CC"/>
    <property type="match status" value="1"/>
</dbReference>
<proteinExistence type="predicted"/>
<dbReference type="Proteomes" id="UP001319861">
    <property type="component" value="Chromosome"/>
</dbReference>
<dbReference type="Pfam" id="PF02591">
    <property type="entry name" value="Zn_ribbon_9"/>
    <property type="match status" value="1"/>
</dbReference>
<reference evidence="3 4" key="1">
    <citation type="journal article" date="2021" name="J. Biosci. Bioeng.">
        <title>Identification and characterization of a chc gene cluster responsible for the aromatization pathway of cyclohexanecarboxylate degradation in Sinomonas cyclohexanicum ATCC 51369.</title>
        <authorList>
            <person name="Yamamoto T."/>
            <person name="Hasegawa Y."/>
            <person name="Lau P.C.K."/>
            <person name="Iwaki H."/>
        </authorList>
    </citation>
    <scope>NUCLEOTIDE SEQUENCE [LARGE SCALE GENOMIC DNA]</scope>
    <source>
        <strain evidence="3 4">ATCC 51369</strain>
    </source>
</reference>
<name>A0ABM7PW46_SINCY</name>
<organism evidence="3 4">
    <name type="scientific">Sinomonas cyclohexanicum</name>
    <name type="common">Corynebacterium cyclohexanicum</name>
    <dbReference type="NCBI Taxonomy" id="322009"/>
    <lineage>
        <taxon>Bacteria</taxon>
        <taxon>Bacillati</taxon>
        <taxon>Actinomycetota</taxon>
        <taxon>Actinomycetes</taxon>
        <taxon>Micrococcales</taxon>
        <taxon>Micrococcaceae</taxon>
        <taxon>Sinomonas</taxon>
    </lineage>
</organism>
<dbReference type="RefSeq" id="WP_229229316.1">
    <property type="nucleotide sequence ID" value="NZ_AP024525.1"/>
</dbReference>